<sequence>MASTIPRFSRTAFNGSFGRLLLPRLTRGIVPTLGASRHISTSPEVIPRPGRLETCNIFPSSSAEPASSKLFTAVGNTGFTIGDMRMQGPVVVVNDAILMWDVPQFGVGSEQVVSQGANEDASGGTIVEKGDPASPFYGWDTDCFKIFEVVENVPDILVIGTGAQTYPLPPHLKTYLHKLGMQVEVLASRQAGSTYNILVQEGRRPAAALLPVIPTSARTGEVLVKFKQPPRNQDDDE</sequence>
<dbReference type="Proteomes" id="UP000318582">
    <property type="component" value="Unassembled WGS sequence"/>
</dbReference>
<dbReference type="PANTHER" id="PTHR21192">
    <property type="entry name" value="NUCLEAR PROTEIN E3-3"/>
    <property type="match status" value="1"/>
</dbReference>
<dbReference type="STRING" id="109895.A0A507E3A5"/>
<dbReference type="Gene3D" id="3.40.1230.10">
    <property type="entry name" value="MTH938-like"/>
    <property type="match status" value="1"/>
</dbReference>
<evidence type="ECO:0000313" key="2">
    <source>
        <dbReference type="Proteomes" id="UP000318582"/>
    </source>
</evidence>
<dbReference type="SUPFAM" id="SSF64076">
    <property type="entry name" value="MTH938-like"/>
    <property type="match status" value="1"/>
</dbReference>
<organism evidence="1 2">
    <name type="scientific">Powellomyces hirtus</name>
    <dbReference type="NCBI Taxonomy" id="109895"/>
    <lineage>
        <taxon>Eukaryota</taxon>
        <taxon>Fungi</taxon>
        <taxon>Fungi incertae sedis</taxon>
        <taxon>Chytridiomycota</taxon>
        <taxon>Chytridiomycota incertae sedis</taxon>
        <taxon>Chytridiomycetes</taxon>
        <taxon>Spizellomycetales</taxon>
        <taxon>Powellomycetaceae</taxon>
        <taxon>Powellomyces</taxon>
    </lineage>
</organism>
<dbReference type="GO" id="GO:0032981">
    <property type="term" value="P:mitochondrial respiratory chain complex I assembly"/>
    <property type="evidence" value="ECO:0007669"/>
    <property type="project" value="TreeGrafter"/>
</dbReference>
<comment type="caution">
    <text evidence="1">The sequence shown here is derived from an EMBL/GenBank/DDBJ whole genome shotgun (WGS) entry which is preliminary data.</text>
</comment>
<name>A0A507E3A5_9FUNG</name>
<proteinExistence type="predicted"/>
<protein>
    <recommendedName>
        <fullName evidence="3">NADH dehydrogenase [ubiquinone] 1 alpha subcomplex assembly factor 3</fullName>
    </recommendedName>
</protein>
<dbReference type="EMBL" id="QEAQ01000050">
    <property type="protein sequence ID" value="TPX57580.1"/>
    <property type="molecule type" value="Genomic_DNA"/>
</dbReference>
<gene>
    <name evidence="1" type="ORF">PhCBS80983_g03751</name>
</gene>
<dbReference type="InterPro" id="IPR007523">
    <property type="entry name" value="NDUFAF3/AAMDC"/>
</dbReference>
<dbReference type="PANTHER" id="PTHR21192:SF2">
    <property type="entry name" value="NADH DEHYDROGENASE [UBIQUINONE] 1 ALPHA SUBCOMPLEX ASSEMBLY FACTOR 3"/>
    <property type="match status" value="1"/>
</dbReference>
<reference evidence="1 2" key="1">
    <citation type="journal article" date="2019" name="Sci. Rep.">
        <title>Comparative genomics of chytrid fungi reveal insights into the obligate biotrophic and pathogenic lifestyle of Synchytrium endobioticum.</title>
        <authorList>
            <person name="van de Vossenberg B.T.L.H."/>
            <person name="Warris S."/>
            <person name="Nguyen H.D.T."/>
            <person name="van Gent-Pelzer M.P.E."/>
            <person name="Joly D.L."/>
            <person name="van de Geest H.C."/>
            <person name="Bonants P.J.M."/>
            <person name="Smith D.S."/>
            <person name="Levesque C.A."/>
            <person name="van der Lee T.A.J."/>
        </authorList>
    </citation>
    <scope>NUCLEOTIDE SEQUENCE [LARGE SCALE GENOMIC DNA]</scope>
    <source>
        <strain evidence="1 2">CBS 809.83</strain>
    </source>
</reference>
<dbReference type="AlphaFoldDB" id="A0A507E3A5"/>
<keyword evidence="2" id="KW-1185">Reference proteome</keyword>
<dbReference type="InterPro" id="IPR036748">
    <property type="entry name" value="MTH938-like_sf"/>
</dbReference>
<dbReference type="GO" id="GO:0005743">
    <property type="term" value="C:mitochondrial inner membrane"/>
    <property type="evidence" value="ECO:0007669"/>
    <property type="project" value="TreeGrafter"/>
</dbReference>
<evidence type="ECO:0000313" key="1">
    <source>
        <dbReference type="EMBL" id="TPX57580.1"/>
    </source>
</evidence>
<dbReference type="Pfam" id="PF04430">
    <property type="entry name" value="DUF498"/>
    <property type="match status" value="1"/>
</dbReference>
<accession>A0A507E3A5</accession>
<evidence type="ECO:0008006" key="3">
    <source>
        <dbReference type="Google" id="ProtNLM"/>
    </source>
</evidence>